<feature type="binding site" evidence="7">
    <location>
        <position position="254"/>
    </location>
    <ligand>
        <name>4-imidazolone-5-propanoate</name>
        <dbReference type="ChEBI" id="CHEBI:77893"/>
    </ligand>
</feature>
<feature type="binding site" evidence="7">
    <location>
        <position position="85"/>
    </location>
    <ligand>
        <name>Zn(2+)</name>
        <dbReference type="ChEBI" id="CHEBI:29105"/>
    </ligand>
</feature>
<dbReference type="InterPro" id="IPR005920">
    <property type="entry name" value="HutI"/>
</dbReference>
<feature type="binding site" evidence="7">
    <location>
        <position position="83"/>
    </location>
    <ligand>
        <name>Fe(3+)</name>
        <dbReference type="ChEBI" id="CHEBI:29034"/>
    </ligand>
</feature>
<feature type="binding site" evidence="7">
    <location>
        <position position="92"/>
    </location>
    <ligand>
        <name>4-imidazolone-5-propanoate</name>
        <dbReference type="ChEBI" id="CHEBI:77893"/>
    </ligand>
</feature>
<evidence type="ECO:0000259" key="8">
    <source>
        <dbReference type="Pfam" id="PF01979"/>
    </source>
</evidence>
<dbReference type="RefSeq" id="WP_378018079.1">
    <property type="nucleotide sequence ID" value="NZ_JBHSKT010000008.1"/>
</dbReference>
<reference evidence="10" key="1">
    <citation type="journal article" date="2019" name="Int. J. Syst. Evol. Microbiol.">
        <title>The Global Catalogue of Microorganisms (GCM) 10K type strain sequencing project: providing services to taxonomists for standard genome sequencing and annotation.</title>
        <authorList>
            <consortium name="The Broad Institute Genomics Platform"/>
            <consortium name="The Broad Institute Genome Sequencing Center for Infectious Disease"/>
            <person name="Wu L."/>
            <person name="Ma J."/>
        </authorList>
    </citation>
    <scope>NUCLEOTIDE SEQUENCE [LARGE SCALE GENOMIC DNA]</scope>
    <source>
        <strain evidence="10">KACC 12602</strain>
    </source>
</reference>
<dbReference type="InterPro" id="IPR032466">
    <property type="entry name" value="Metal_Hydrolase"/>
</dbReference>
<comment type="function">
    <text evidence="7">Catalyzes the hydrolytic cleavage of the carbon-nitrogen bond in imidazolone-5-propanoate to yield N-formimidoyl-L-glutamate. It is the third step in the universal histidine degradation pathway.</text>
</comment>
<comment type="similarity">
    <text evidence="7">Belongs to the metallo-dependent hydrolases superfamily. HutI family.</text>
</comment>
<evidence type="ECO:0000313" key="9">
    <source>
        <dbReference type="EMBL" id="MFC5271720.1"/>
    </source>
</evidence>
<keyword evidence="6 7" id="KW-0408">Iron</keyword>
<dbReference type="Pfam" id="PF01979">
    <property type="entry name" value="Amidohydro_1"/>
    <property type="match status" value="1"/>
</dbReference>
<keyword evidence="7" id="KW-0963">Cytoplasm</keyword>
<dbReference type="EMBL" id="JBHSKT010000008">
    <property type="protein sequence ID" value="MFC5271720.1"/>
    <property type="molecule type" value="Genomic_DNA"/>
</dbReference>
<dbReference type="HAMAP" id="MF_00372">
    <property type="entry name" value="HutI"/>
    <property type="match status" value="1"/>
</dbReference>
<dbReference type="PANTHER" id="PTHR42752:SF1">
    <property type="entry name" value="IMIDAZOLONEPROPIONASE-RELATED"/>
    <property type="match status" value="1"/>
</dbReference>
<evidence type="ECO:0000256" key="3">
    <source>
        <dbReference type="ARBA" id="ARBA00022801"/>
    </source>
</evidence>
<dbReference type="PANTHER" id="PTHR42752">
    <property type="entry name" value="IMIDAZOLONEPROPIONASE"/>
    <property type="match status" value="1"/>
</dbReference>
<name>A0ABW0EEU8_9BACT</name>
<comment type="pathway">
    <text evidence="7">Amino-acid degradation; L-histidine degradation into L-glutamate; N-formimidoyl-L-glutamate from L-histidine: step 3/3.</text>
</comment>
<feature type="binding site" evidence="7">
    <location>
        <position position="155"/>
    </location>
    <ligand>
        <name>N-formimidoyl-L-glutamate</name>
        <dbReference type="ChEBI" id="CHEBI:58928"/>
    </ligand>
</feature>
<keyword evidence="5 7" id="KW-0862">Zinc</keyword>
<proteinExistence type="inferred from homology"/>
<evidence type="ECO:0000256" key="4">
    <source>
        <dbReference type="ARBA" id="ARBA00022808"/>
    </source>
</evidence>
<dbReference type="Gene3D" id="2.30.40.10">
    <property type="entry name" value="Urease, subunit C, domain 1"/>
    <property type="match status" value="1"/>
</dbReference>
<dbReference type="CDD" id="cd01296">
    <property type="entry name" value="Imidazolone-5PH"/>
    <property type="match status" value="1"/>
</dbReference>
<accession>A0ABW0EEU8</accession>
<evidence type="ECO:0000256" key="6">
    <source>
        <dbReference type="ARBA" id="ARBA00023004"/>
    </source>
</evidence>
<comment type="caution">
    <text evidence="9">The sequence shown here is derived from an EMBL/GenBank/DDBJ whole genome shotgun (WGS) entry which is preliminary data.</text>
</comment>
<dbReference type="EC" id="3.5.2.7" evidence="1 7"/>
<evidence type="ECO:0000256" key="7">
    <source>
        <dbReference type="HAMAP-Rule" id="MF_00372"/>
    </source>
</evidence>
<feature type="binding site" evidence="7">
    <location>
        <position position="83"/>
    </location>
    <ligand>
        <name>Zn(2+)</name>
        <dbReference type="ChEBI" id="CHEBI:29105"/>
    </ligand>
</feature>
<evidence type="ECO:0000256" key="1">
    <source>
        <dbReference type="ARBA" id="ARBA00012864"/>
    </source>
</evidence>
<feature type="binding site" evidence="7">
    <location>
        <position position="330"/>
    </location>
    <ligand>
        <name>4-imidazolone-5-propanoate</name>
        <dbReference type="ChEBI" id="CHEBI:77893"/>
    </ligand>
</feature>
<keyword evidence="2 7" id="KW-0479">Metal-binding</keyword>
<protein>
    <recommendedName>
        <fullName evidence="1 7">Imidazolonepropionase</fullName>
        <ecNumber evidence="1 7">3.5.2.7</ecNumber>
    </recommendedName>
    <alternativeName>
        <fullName evidence="7">Imidazolone-5-propionate hydrolase</fullName>
    </alternativeName>
</protein>
<keyword evidence="10" id="KW-1185">Reference proteome</keyword>
<evidence type="ECO:0000313" key="10">
    <source>
        <dbReference type="Proteomes" id="UP001596161"/>
    </source>
</evidence>
<feature type="binding site" evidence="7">
    <location>
        <position position="188"/>
    </location>
    <ligand>
        <name>4-imidazolone-5-propanoate</name>
        <dbReference type="ChEBI" id="CHEBI:77893"/>
    </ligand>
</feature>
<dbReference type="InterPro" id="IPR011059">
    <property type="entry name" value="Metal-dep_hydrolase_composite"/>
</dbReference>
<keyword evidence="3 7" id="KW-0378">Hydrolase</keyword>
<feature type="binding site" evidence="7">
    <location>
        <position position="155"/>
    </location>
    <ligand>
        <name>4-imidazolone-5-propanoate</name>
        <dbReference type="ChEBI" id="CHEBI:77893"/>
    </ligand>
</feature>
<dbReference type="Gene3D" id="3.20.20.140">
    <property type="entry name" value="Metal-dependent hydrolases"/>
    <property type="match status" value="1"/>
</dbReference>
<dbReference type="NCBIfam" id="TIGR01224">
    <property type="entry name" value="hutI"/>
    <property type="match status" value="1"/>
</dbReference>
<dbReference type="Proteomes" id="UP001596161">
    <property type="component" value="Unassembled WGS sequence"/>
</dbReference>
<gene>
    <name evidence="7 9" type="primary">hutI</name>
    <name evidence="9" type="ORF">ACFPIB_13965</name>
</gene>
<feature type="domain" description="Amidohydrolase-related" evidence="8">
    <location>
        <begin position="75"/>
        <end position="413"/>
    </location>
</feature>
<organism evidence="9 10">
    <name type="scientific">Adhaeribacter terreus</name>
    <dbReference type="NCBI Taxonomy" id="529703"/>
    <lineage>
        <taxon>Bacteria</taxon>
        <taxon>Pseudomonadati</taxon>
        <taxon>Bacteroidota</taxon>
        <taxon>Cytophagia</taxon>
        <taxon>Cytophagales</taxon>
        <taxon>Hymenobacteraceae</taxon>
        <taxon>Adhaeribacter</taxon>
    </lineage>
</organism>
<dbReference type="SUPFAM" id="SSF51556">
    <property type="entry name" value="Metallo-dependent hydrolases"/>
    <property type="match status" value="1"/>
</dbReference>
<feature type="binding site" evidence="7">
    <location>
        <position position="329"/>
    </location>
    <ligand>
        <name>N-formimidoyl-L-glutamate</name>
        <dbReference type="ChEBI" id="CHEBI:58928"/>
    </ligand>
</feature>
<comment type="catalytic activity">
    <reaction evidence="7">
        <text>4-imidazolone-5-propanoate + H2O = N-formimidoyl-L-glutamate</text>
        <dbReference type="Rhea" id="RHEA:23660"/>
        <dbReference type="ChEBI" id="CHEBI:15377"/>
        <dbReference type="ChEBI" id="CHEBI:58928"/>
        <dbReference type="ChEBI" id="CHEBI:77893"/>
        <dbReference type="EC" id="3.5.2.7"/>
    </reaction>
</comment>
<dbReference type="GO" id="GO:0050480">
    <property type="term" value="F:imidazolonepropionase activity"/>
    <property type="evidence" value="ECO:0007669"/>
    <property type="project" value="UniProtKB-EC"/>
</dbReference>
<evidence type="ECO:0000256" key="2">
    <source>
        <dbReference type="ARBA" id="ARBA00022723"/>
    </source>
</evidence>
<feature type="binding site" evidence="7">
    <location>
        <position position="251"/>
    </location>
    <ligand>
        <name>Zn(2+)</name>
        <dbReference type="ChEBI" id="CHEBI:29105"/>
    </ligand>
</feature>
<feature type="binding site" evidence="7">
    <location>
        <position position="251"/>
    </location>
    <ligand>
        <name>Fe(3+)</name>
        <dbReference type="ChEBI" id="CHEBI:29034"/>
    </ligand>
</feature>
<feature type="binding site" evidence="7">
    <location>
        <position position="327"/>
    </location>
    <ligand>
        <name>N-formimidoyl-L-glutamate</name>
        <dbReference type="ChEBI" id="CHEBI:58928"/>
    </ligand>
</feature>
<feature type="binding site" evidence="7">
    <location>
        <position position="325"/>
    </location>
    <ligand>
        <name>Fe(3+)</name>
        <dbReference type="ChEBI" id="CHEBI:29034"/>
    </ligand>
</feature>
<dbReference type="InterPro" id="IPR006680">
    <property type="entry name" value="Amidohydro-rel"/>
</dbReference>
<feature type="binding site" evidence="7">
    <location>
        <position position="325"/>
    </location>
    <ligand>
        <name>Zn(2+)</name>
        <dbReference type="ChEBI" id="CHEBI:29105"/>
    </ligand>
</feature>
<feature type="binding site" evidence="7">
    <location>
        <position position="85"/>
    </location>
    <ligand>
        <name>Fe(3+)</name>
        <dbReference type="ChEBI" id="CHEBI:29034"/>
    </ligand>
</feature>
<evidence type="ECO:0000256" key="5">
    <source>
        <dbReference type="ARBA" id="ARBA00022833"/>
    </source>
</evidence>
<comment type="cofactor">
    <cofactor evidence="7">
        <name>Zn(2+)</name>
        <dbReference type="ChEBI" id="CHEBI:29105"/>
    </cofactor>
    <cofactor evidence="7">
        <name>Fe(3+)</name>
        <dbReference type="ChEBI" id="CHEBI:29034"/>
    </cofactor>
    <text evidence="7">Binds 1 zinc or iron ion per subunit.</text>
</comment>
<keyword evidence="4 7" id="KW-0369">Histidine metabolism</keyword>
<sequence>MNLIIKNIKELVQTETEPRRWVAGVAMAQLPTIKNAFLIIKNGLIENFGTMEEYRALDDRFYNGFSEMDATGRLVFPCFVDSHTHIVYAGSREQEFVDRIKGKTYEEIAAAGGGILNSAKRLQDTSEEELFKSAQKRLHEVINMGTGAMEIKSGYGLTLHDELKMLRVIRRLKDLNLIEIKANFLGAHAIPKDKTREEYIDLIVNEMIPAVAAEGLADYVDSFCDKGFFTPEETDRILKQGIKYGLRPKIHANQLATSGGVQVGVANNAISVDHLEHVGEAEIEALLHSETMPTLLPGAAFFLGLHYQPARKMIEAGLPIALASDYNPGSSPSGSMPFTMSLACIKLKMLPEEVINACTINSAYAIGLEKTHGSIAKGKVGNVFITQEIPGYSFMPYAFGTDTIDKVILKGKVFREARPLLNDCF</sequence>
<comment type="subcellular location">
    <subcellularLocation>
        <location evidence="7">Cytoplasm</location>
    </subcellularLocation>
</comment>
<dbReference type="SUPFAM" id="SSF51338">
    <property type="entry name" value="Composite domain of metallo-dependent hydrolases"/>
    <property type="match status" value="1"/>
</dbReference>